<reference evidence="5 6" key="1">
    <citation type="journal article" date="2023" name="Nat. Commun.">
        <title>Origin of minicircular mitochondrial genomes in red algae.</title>
        <authorList>
            <person name="Lee Y."/>
            <person name="Cho C.H."/>
            <person name="Lee Y.M."/>
            <person name="Park S.I."/>
            <person name="Yang J.H."/>
            <person name="West J.A."/>
            <person name="Bhattacharya D."/>
            <person name="Yoon H.S."/>
        </authorList>
    </citation>
    <scope>NUCLEOTIDE SEQUENCE [LARGE SCALE GENOMIC DNA]</scope>
    <source>
        <strain evidence="5 6">CCMP1338</strain>
        <tissue evidence="5">Whole cell</tissue>
    </source>
</reference>
<dbReference type="GO" id="GO:0005634">
    <property type="term" value="C:nucleus"/>
    <property type="evidence" value="ECO:0007669"/>
    <property type="project" value="UniProtKB-SubCell"/>
</dbReference>
<dbReference type="Proteomes" id="UP001157974">
    <property type="component" value="Unassembled WGS sequence"/>
</dbReference>
<dbReference type="InterPro" id="IPR045281">
    <property type="entry name" value="CONSTANS-like"/>
</dbReference>
<dbReference type="PROSITE" id="PS51017">
    <property type="entry name" value="CCT"/>
    <property type="match status" value="1"/>
</dbReference>
<keyword evidence="6" id="KW-1185">Reference proteome</keyword>
<feature type="region of interest" description="Disordered" evidence="3">
    <location>
        <begin position="39"/>
        <end position="61"/>
    </location>
</feature>
<proteinExistence type="predicted"/>
<dbReference type="Pfam" id="PF06203">
    <property type="entry name" value="CCT"/>
    <property type="match status" value="1"/>
</dbReference>
<dbReference type="InterPro" id="IPR010402">
    <property type="entry name" value="CCT_domain"/>
</dbReference>
<evidence type="ECO:0000256" key="1">
    <source>
        <dbReference type="ARBA" id="ARBA00004123"/>
    </source>
</evidence>
<dbReference type="PANTHER" id="PTHR31319">
    <property type="entry name" value="ZINC FINGER PROTEIN CONSTANS-LIKE 4"/>
    <property type="match status" value="1"/>
</dbReference>
<dbReference type="PANTHER" id="PTHR31319:SF77">
    <property type="entry name" value="ZINC FINGER PROTEIN CONSTANS-LIKE 4"/>
    <property type="match status" value="1"/>
</dbReference>
<accession>A0AAV8UJ47</accession>
<evidence type="ECO:0000256" key="2">
    <source>
        <dbReference type="ARBA" id="ARBA00023242"/>
    </source>
</evidence>
<evidence type="ECO:0000259" key="4">
    <source>
        <dbReference type="PROSITE" id="PS51017"/>
    </source>
</evidence>
<evidence type="ECO:0000313" key="6">
    <source>
        <dbReference type="Proteomes" id="UP001157974"/>
    </source>
</evidence>
<evidence type="ECO:0000313" key="5">
    <source>
        <dbReference type="EMBL" id="KAJ8901558.1"/>
    </source>
</evidence>
<dbReference type="EMBL" id="JAMWBK010000010">
    <property type="protein sequence ID" value="KAJ8901558.1"/>
    <property type="molecule type" value="Genomic_DNA"/>
</dbReference>
<dbReference type="AlphaFoldDB" id="A0AAV8UJ47"/>
<comment type="subcellular location">
    <subcellularLocation>
        <location evidence="1">Nucleus</location>
    </subcellularLocation>
</comment>
<feature type="domain" description="CCT" evidence="4">
    <location>
        <begin position="64"/>
        <end position="106"/>
    </location>
</feature>
<comment type="caution">
    <text evidence="5">The sequence shown here is derived from an EMBL/GenBank/DDBJ whole genome shotgun (WGS) entry which is preliminary data.</text>
</comment>
<sequence length="108" mass="12457">MEMTTPEIGSPHKEEYDPVTVEGASMFLNFCSTVAQGARDTSPALSDVSNDDEAQPTTSWSQVRMDALRRYKKKRARRNFKKVIRYECRKQTAINRPRTKGRFVKVEK</sequence>
<evidence type="ECO:0000256" key="3">
    <source>
        <dbReference type="SAM" id="MobiDB-lite"/>
    </source>
</evidence>
<keyword evidence="2" id="KW-0539">Nucleus</keyword>
<organism evidence="5 6">
    <name type="scientific">Rhodosorus marinus</name>
    <dbReference type="NCBI Taxonomy" id="101924"/>
    <lineage>
        <taxon>Eukaryota</taxon>
        <taxon>Rhodophyta</taxon>
        <taxon>Stylonematophyceae</taxon>
        <taxon>Stylonematales</taxon>
        <taxon>Stylonemataceae</taxon>
        <taxon>Rhodosorus</taxon>
    </lineage>
</organism>
<name>A0AAV8UJ47_9RHOD</name>
<gene>
    <name evidence="5" type="ORF">NDN08_003767</name>
</gene>
<protein>
    <recommendedName>
        <fullName evidence="4">CCT domain-containing protein</fullName>
    </recommendedName>
</protein>